<feature type="transmembrane region" description="Helical" evidence="12">
    <location>
        <begin position="44"/>
        <end position="63"/>
    </location>
</feature>
<dbReference type="GO" id="GO:0006508">
    <property type="term" value="P:proteolysis"/>
    <property type="evidence" value="ECO:0007669"/>
    <property type="project" value="UniProtKB-KW"/>
</dbReference>
<dbReference type="EMBL" id="CP005587">
    <property type="protein sequence ID" value="AGK59674.1"/>
    <property type="molecule type" value="Genomic_DNA"/>
</dbReference>
<evidence type="ECO:0000313" key="14">
    <source>
        <dbReference type="EMBL" id="AGK59674.1"/>
    </source>
</evidence>
<feature type="transmembrane region" description="Helical" evidence="12">
    <location>
        <begin position="185"/>
        <end position="210"/>
    </location>
</feature>
<dbReference type="RefSeq" id="WP_015599689.1">
    <property type="nucleotide sequence ID" value="NC_021172.1"/>
</dbReference>
<comment type="cofactor">
    <cofactor evidence="1">
        <name>Zn(2+)</name>
        <dbReference type="ChEBI" id="CHEBI:29105"/>
    </cofactor>
</comment>
<dbReference type="KEGG" id="hdt:HYPDE_40028"/>
<accession>N0B7Q9</accession>
<dbReference type="HOGENOM" id="CLU_080388_0_0_5"/>
<evidence type="ECO:0000256" key="6">
    <source>
        <dbReference type="ARBA" id="ARBA00022723"/>
    </source>
</evidence>
<keyword evidence="9 12" id="KW-1133">Transmembrane helix</keyword>
<keyword evidence="15" id="KW-1185">Reference proteome</keyword>
<protein>
    <submittedName>
        <fullName evidence="14">Peptidase M50</fullName>
    </submittedName>
</protein>
<feature type="transmembrane region" description="Helical" evidence="12">
    <location>
        <begin position="149"/>
        <end position="173"/>
    </location>
</feature>
<organism evidence="14 15">
    <name type="scientific">Hyphomicrobium denitrificans 1NES1</name>
    <dbReference type="NCBI Taxonomy" id="670307"/>
    <lineage>
        <taxon>Bacteria</taxon>
        <taxon>Pseudomonadati</taxon>
        <taxon>Pseudomonadota</taxon>
        <taxon>Alphaproteobacteria</taxon>
        <taxon>Hyphomicrobiales</taxon>
        <taxon>Hyphomicrobiaceae</taxon>
        <taxon>Hyphomicrobium</taxon>
    </lineage>
</organism>
<comment type="similarity">
    <text evidence="3">Belongs to the peptidase M50B family.</text>
</comment>
<comment type="subcellular location">
    <subcellularLocation>
        <location evidence="2">Membrane</location>
        <topology evidence="2">Multi-pass membrane protein</topology>
    </subcellularLocation>
</comment>
<dbReference type="OrthoDB" id="9781963at2"/>
<dbReference type="GO" id="GO:0008237">
    <property type="term" value="F:metallopeptidase activity"/>
    <property type="evidence" value="ECO:0007669"/>
    <property type="project" value="UniProtKB-KW"/>
</dbReference>
<evidence type="ECO:0000313" key="15">
    <source>
        <dbReference type="Proteomes" id="UP000005952"/>
    </source>
</evidence>
<dbReference type="eggNOG" id="COG1994">
    <property type="taxonomic scope" value="Bacteria"/>
</dbReference>
<keyword evidence="4" id="KW-0645">Protease</keyword>
<evidence type="ECO:0000256" key="5">
    <source>
        <dbReference type="ARBA" id="ARBA00022692"/>
    </source>
</evidence>
<dbReference type="GO" id="GO:0046872">
    <property type="term" value="F:metal ion binding"/>
    <property type="evidence" value="ECO:0007669"/>
    <property type="project" value="UniProtKB-KW"/>
</dbReference>
<keyword evidence="5 12" id="KW-0812">Transmembrane</keyword>
<gene>
    <name evidence="14" type="ORF">HYPDE_40028</name>
</gene>
<keyword evidence="8" id="KW-0862">Zinc</keyword>
<keyword evidence="10" id="KW-0482">Metalloprotease</keyword>
<dbReference type="AlphaFoldDB" id="N0B7Q9"/>
<keyword evidence="6" id="KW-0479">Metal-binding</keyword>
<feature type="transmembrane region" description="Helical" evidence="12">
    <location>
        <begin position="20"/>
        <end position="37"/>
    </location>
</feature>
<dbReference type="Proteomes" id="UP000005952">
    <property type="component" value="Chromosome"/>
</dbReference>
<evidence type="ECO:0000256" key="1">
    <source>
        <dbReference type="ARBA" id="ARBA00001947"/>
    </source>
</evidence>
<dbReference type="PANTHER" id="PTHR39188">
    <property type="entry name" value="MEMBRANE-ASSOCIATED ZINC METALLOPROTEASE M50B"/>
    <property type="match status" value="1"/>
</dbReference>
<feature type="transmembrane region" description="Helical" evidence="12">
    <location>
        <begin position="216"/>
        <end position="235"/>
    </location>
</feature>
<evidence type="ECO:0000256" key="8">
    <source>
        <dbReference type="ARBA" id="ARBA00022833"/>
    </source>
</evidence>
<evidence type="ECO:0000256" key="3">
    <source>
        <dbReference type="ARBA" id="ARBA00007931"/>
    </source>
</evidence>
<keyword evidence="7" id="KW-0378">Hydrolase</keyword>
<feature type="transmembrane region" description="Helical" evidence="12">
    <location>
        <begin position="69"/>
        <end position="89"/>
    </location>
</feature>
<evidence type="ECO:0000256" key="11">
    <source>
        <dbReference type="ARBA" id="ARBA00023136"/>
    </source>
</evidence>
<sequence>MNFIDDTPRLELFRLGNIPIRIDATFILVPIFLIGILQQAPLAAAGPAFAAIVVGVFLSVLFHELGHATLARLFGVPVGEILVGGFYGYARLLGNPRSTLANIIILFAGPLANAVLFFALWHLLGSPEVSSGGYFHYVERPDWMAEKPWLAYAAVTLARINLAMAIFNLLPAFPLDGGRIYRDIIATFASRVAAAKIIAGIGVIVGLWAAVTGFRIDLVLMLIGAQIAIMNWAILKQPADAEQL</sequence>
<name>N0B7Q9_9HYPH</name>
<dbReference type="GO" id="GO:0016020">
    <property type="term" value="C:membrane"/>
    <property type="evidence" value="ECO:0007669"/>
    <property type="project" value="UniProtKB-SubCell"/>
</dbReference>
<proteinExistence type="inferred from homology"/>
<dbReference type="PANTHER" id="PTHR39188:SF3">
    <property type="entry name" value="STAGE IV SPORULATION PROTEIN FB"/>
    <property type="match status" value="1"/>
</dbReference>
<evidence type="ECO:0000259" key="13">
    <source>
        <dbReference type="Pfam" id="PF02163"/>
    </source>
</evidence>
<keyword evidence="11 12" id="KW-0472">Membrane</keyword>
<dbReference type="InterPro" id="IPR008915">
    <property type="entry name" value="Peptidase_M50"/>
</dbReference>
<evidence type="ECO:0000256" key="9">
    <source>
        <dbReference type="ARBA" id="ARBA00022989"/>
    </source>
</evidence>
<evidence type="ECO:0000256" key="10">
    <source>
        <dbReference type="ARBA" id="ARBA00023049"/>
    </source>
</evidence>
<evidence type="ECO:0000256" key="4">
    <source>
        <dbReference type="ARBA" id="ARBA00022670"/>
    </source>
</evidence>
<dbReference type="Pfam" id="PF02163">
    <property type="entry name" value="Peptidase_M50"/>
    <property type="match status" value="1"/>
</dbReference>
<dbReference type="STRING" id="670307.HYPDE_40028"/>
<evidence type="ECO:0000256" key="2">
    <source>
        <dbReference type="ARBA" id="ARBA00004141"/>
    </source>
</evidence>
<reference evidence="14 15" key="1">
    <citation type="journal article" date="2013" name="Genome Announc.">
        <title>Genome sequences for three denitrifying bacterial strains isolated from a uranium- and nitrate-contaminated subsurface environment.</title>
        <authorList>
            <person name="Venkatramanan R."/>
            <person name="Prakash O."/>
            <person name="Woyke T."/>
            <person name="Chain P."/>
            <person name="Goodwin L.A."/>
            <person name="Watson D."/>
            <person name="Brooks S."/>
            <person name="Kostka J.E."/>
            <person name="Green S.J."/>
        </authorList>
    </citation>
    <scope>NUCLEOTIDE SEQUENCE [LARGE SCALE GENOMIC DNA]</scope>
    <source>
        <strain evidence="14 15">1NES1</strain>
    </source>
</reference>
<evidence type="ECO:0000256" key="7">
    <source>
        <dbReference type="ARBA" id="ARBA00022801"/>
    </source>
</evidence>
<evidence type="ECO:0000256" key="12">
    <source>
        <dbReference type="SAM" id="Phobius"/>
    </source>
</evidence>
<feature type="transmembrane region" description="Helical" evidence="12">
    <location>
        <begin position="101"/>
        <end position="124"/>
    </location>
</feature>
<feature type="domain" description="Peptidase M50" evidence="13">
    <location>
        <begin position="52"/>
        <end position="204"/>
    </location>
</feature>